<gene>
    <name evidence="1" type="ORF">ACOLOM_LOCUS6980</name>
</gene>
<protein>
    <submittedName>
        <fullName evidence="1">345_t:CDS:1</fullName>
    </submittedName>
</protein>
<dbReference type="Proteomes" id="UP000789525">
    <property type="component" value="Unassembled WGS sequence"/>
</dbReference>
<comment type="caution">
    <text evidence="1">The sequence shown here is derived from an EMBL/GenBank/DDBJ whole genome shotgun (WGS) entry which is preliminary data.</text>
</comment>
<proteinExistence type="predicted"/>
<evidence type="ECO:0000313" key="2">
    <source>
        <dbReference type="Proteomes" id="UP000789525"/>
    </source>
</evidence>
<accession>A0ACA9MRW3</accession>
<organism evidence="1 2">
    <name type="scientific">Acaulospora colombiana</name>
    <dbReference type="NCBI Taxonomy" id="27376"/>
    <lineage>
        <taxon>Eukaryota</taxon>
        <taxon>Fungi</taxon>
        <taxon>Fungi incertae sedis</taxon>
        <taxon>Mucoromycota</taxon>
        <taxon>Glomeromycotina</taxon>
        <taxon>Glomeromycetes</taxon>
        <taxon>Diversisporales</taxon>
        <taxon>Acaulosporaceae</taxon>
        <taxon>Acaulospora</taxon>
    </lineage>
</organism>
<evidence type="ECO:0000313" key="1">
    <source>
        <dbReference type="EMBL" id="CAG8609970.1"/>
    </source>
</evidence>
<keyword evidence="2" id="KW-1185">Reference proteome</keyword>
<sequence>GFLPFRGSPSRVFEFEIKSVATSKSTSYTRKIWIELVDALIPSIFLERNQNQDFKIVQVNYGFREEDWTGWATATYEDQLDVSQTPAVCEELMLEVPRLETKQATQDDDPLTSLRLLTLPMQPPSATGNHWSGG</sequence>
<name>A0ACA9MRW3_9GLOM</name>
<dbReference type="EMBL" id="CAJVPT010015207">
    <property type="protein sequence ID" value="CAG8609970.1"/>
    <property type="molecule type" value="Genomic_DNA"/>
</dbReference>
<feature type="non-terminal residue" evidence="1">
    <location>
        <position position="1"/>
    </location>
</feature>
<reference evidence="1" key="1">
    <citation type="submission" date="2021-06" db="EMBL/GenBank/DDBJ databases">
        <authorList>
            <person name="Kallberg Y."/>
            <person name="Tangrot J."/>
            <person name="Rosling A."/>
        </authorList>
    </citation>
    <scope>NUCLEOTIDE SEQUENCE</scope>
    <source>
        <strain evidence="1">CL356</strain>
    </source>
</reference>